<keyword evidence="4 5" id="KW-0173">Coenzyme A biosynthesis</keyword>
<dbReference type="UniPathway" id="UPA00241">
    <property type="reaction ID" value="UER00356"/>
</dbReference>
<dbReference type="Gene3D" id="3.40.50.300">
    <property type="entry name" value="P-loop containing nucleotide triphosphate hydrolases"/>
    <property type="match status" value="1"/>
</dbReference>
<dbReference type="GO" id="GO:0015937">
    <property type="term" value="P:coenzyme A biosynthetic process"/>
    <property type="evidence" value="ECO:0007669"/>
    <property type="project" value="UniProtKB-UniRule"/>
</dbReference>
<evidence type="ECO:0000256" key="1">
    <source>
        <dbReference type="ARBA" id="ARBA00009018"/>
    </source>
</evidence>
<dbReference type="GO" id="GO:0004140">
    <property type="term" value="F:dephospho-CoA kinase activity"/>
    <property type="evidence" value="ECO:0007669"/>
    <property type="project" value="UniProtKB-UniRule"/>
</dbReference>
<dbReference type="SUPFAM" id="SSF52540">
    <property type="entry name" value="P-loop containing nucleoside triphosphate hydrolases"/>
    <property type="match status" value="1"/>
</dbReference>
<dbReference type="NCBIfam" id="TIGR00152">
    <property type="entry name" value="dephospho-CoA kinase"/>
    <property type="match status" value="1"/>
</dbReference>
<gene>
    <name evidence="5" type="primary">coaE</name>
    <name evidence="7" type="ORF">HYN48_08265</name>
</gene>
<dbReference type="PANTHER" id="PTHR10695">
    <property type="entry name" value="DEPHOSPHO-COA KINASE-RELATED"/>
    <property type="match status" value="1"/>
</dbReference>
<comment type="function">
    <text evidence="5">Catalyzes the phosphorylation of the 3'-hydroxyl group of dephosphocoenzyme A to form coenzyme A.</text>
</comment>
<dbReference type="EC" id="2.7.1.24" evidence="5 6"/>
<dbReference type="KEGG" id="fmg:HYN48_08265"/>
<feature type="binding site" evidence="5">
    <location>
        <begin position="12"/>
        <end position="17"/>
    </location>
    <ligand>
        <name>ATP</name>
        <dbReference type="ChEBI" id="CHEBI:30616"/>
    </ligand>
</feature>
<comment type="subcellular location">
    <subcellularLocation>
        <location evidence="5">Cytoplasm</location>
    </subcellularLocation>
</comment>
<accession>A0A2S0RE90</accession>
<dbReference type="HAMAP" id="MF_00376">
    <property type="entry name" value="Dephospho_CoA_kinase"/>
    <property type="match status" value="1"/>
</dbReference>
<sequence length="195" mass="21669">MAKIIGLTGGIGSGKTTVGRMFMALGVPVYIADDAGRKVLMLPEAVSALRKEFGASAFTDGLPDRKKIAQIVFSNPDKLARLNNIIHPLVKEDFALWLEEHRKSPFVIRESAILFESGSHTDCDRIITVTAPLEDRILRVMARDNTDRESILARINAQWSDAERAAKSHYVIDNVDMENTRKQAVAIYESLINSM</sequence>
<dbReference type="InterPro" id="IPR027417">
    <property type="entry name" value="P-loop_NTPase"/>
</dbReference>
<dbReference type="PROSITE" id="PS51219">
    <property type="entry name" value="DPCK"/>
    <property type="match status" value="1"/>
</dbReference>
<evidence type="ECO:0000256" key="2">
    <source>
        <dbReference type="ARBA" id="ARBA00022741"/>
    </source>
</evidence>
<name>A0A2S0RE90_9FLAO</name>
<dbReference type="Proteomes" id="UP000244193">
    <property type="component" value="Chromosome"/>
</dbReference>
<protein>
    <recommendedName>
        <fullName evidence="5 6">Dephospho-CoA kinase</fullName>
        <ecNumber evidence="5 6">2.7.1.24</ecNumber>
    </recommendedName>
    <alternativeName>
        <fullName evidence="5">Dephosphocoenzyme A kinase</fullName>
    </alternativeName>
</protein>
<dbReference type="GO" id="GO:0005524">
    <property type="term" value="F:ATP binding"/>
    <property type="evidence" value="ECO:0007669"/>
    <property type="project" value="UniProtKB-UniRule"/>
</dbReference>
<dbReference type="EMBL" id="CP028811">
    <property type="protein sequence ID" value="AWA30073.1"/>
    <property type="molecule type" value="Genomic_DNA"/>
</dbReference>
<comment type="pathway">
    <text evidence="5">Cofactor biosynthesis; coenzyme A biosynthesis; CoA from (R)-pantothenate: step 5/5.</text>
</comment>
<keyword evidence="5" id="KW-0808">Transferase</keyword>
<comment type="similarity">
    <text evidence="1 5">Belongs to the CoaE family.</text>
</comment>
<evidence type="ECO:0000313" key="8">
    <source>
        <dbReference type="Proteomes" id="UP000244193"/>
    </source>
</evidence>
<comment type="catalytic activity">
    <reaction evidence="5">
        <text>3'-dephospho-CoA + ATP = ADP + CoA + H(+)</text>
        <dbReference type="Rhea" id="RHEA:18245"/>
        <dbReference type="ChEBI" id="CHEBI:15378"/>
        <dbReference type="ChEBI" id="CHEBI:30616"/>
        <dbReference type="ChEBI" id="CHEBI:57287"/>
        <dbReference type="ChEBI" id="CHEBI:57328"/>
        <dbReference type="ChEBI" id="CHEBI:456216"/>
        <dbReference type="EC" id="2.7.1.24"/>
    </reaction>
</comment>
<dbReference type="AlphaFoldDB" id="A0A2S0RE90"/>
<keyword evidence="5 7" id="KW-0418">Kinase</keyword>
<proteinExistence type="inferred from homology"/>
<keyword evidence="3 5" id="KW-0067">ATP-binding</keyword>
<evidence type="ECO:0000256" key="4">
    <source>
        <dbReference type="ARBA" id="ARBA00022993"/>
    </source>
</evidence>
<dbReference type="GO" id="GO:0005737">
    <property type="term" value="C:cytoplasm"/>
    <property type="evidence" value="ECO:0007669"/>
    <property type="project" value="UniProtKB-SubCell"/>
</dbReference>
<dbReference type="OrthoDB" id="9812943at2"/>
<dbReference type="RefSeq" id="WP_108370655.1">
    <property type="nucleotide sequence ID" value="NZ_CP028811.1"/>
</dbReference>
<organism evidence="7 8">
    <name type="scientific">Flavobacterium magnum</name>
    <dbReference type="NCBI Taxonomy" id="2162713"/>
    <lineage>
        <taxon>Bacteria</taxon>
        <taxon>Pseudomonadati</taxon>
        <taxon>Bacteroidota</taxon>
        <taxon>Flavobacteriia</taxon>
        <taxon>Flavobacteriales</taxon>
        <taxon>Flavobacteriaceae</taxon>
        <taxon>Flavobacterium</taxon>
    </lineage>
</organism>
<evidence type="ECO:0000256" key="5">
    <source>
        <dbReference type="HAMAP-Rule" id="MF_00376"/>
    </source>
</evidence>
<evidence type="ECO:0000313" key="7">
    <source>
        <dbReference type="EMBL" id="AWA30073.1"/>
    </source>
</evidence>
<keyword evidence="2 5" id="KW-0547">Nucleotide-binding</keyword>
<evidence type="ECO:0000256" key="3">
    <source>
        <dbReference type="ARBA" id="ARBA00022840"/>
    </source>
</evidence>
<keyword evidence="5" id="KW-0963">Cytoplasm</keyword>
<dbReference type="CDD" id="cd02022">
    <property type="entry name" value="DPCK"/>
    <property type="match status" value="1"/>
</dbReference>
<dbReference type="PANTHER" id="PTHR10695:SF46">
    <property type="entry name" value="BIFUNCTIONAL COENZYME A SYNTHASE-RELATED"/>
    <property type="match status" value="1"/>
</dbReference>
<reference evidence="7 8" key="1">
    <citation type="submission" date="2018-04" db="EMBL/GenBank/DDBJ databases">
        <title>Genome sequencing of Flavobacterium sp. HYN0048.</title>
        <authorList>
            <person name="Yi H."/>
            <person name="Baek C."/>
        </authorList>
    </citation>
    <scope>NUCLEOTIDE SEQUENCE [LARGE SCALE GENOMIC DNA]</scope>
    <source>
        <strain evidence="7 8">HYN0048</strain>
    </source>
</reference>
<dbReference type="Pfam" id="PF01121">
    <property type="entry name" value="CoaE"/>
    <property type="match status" value="1"/>
</dbReference>
<evidence type="ECO:0000256" key="6">
    <source>
        <dbReference type="NCBIfam" id="TIGR00152"/>
    </source>
</evidence>
<keyword evidence="8" id="KW-1185">Reference proteome</keyword>
<dbReference type="InterPro" id="IPR001977">
    <property type="entry name" value="Depp_CoAkinase"/>
</dbReference>